<organism evidence="2">
    <name type="scientific">Siphoviridae sp. ctr0c13</name>
    <dbReference type="NCBI Taxonomy" id="2825683"/>
    <lineage>
        <taxon>Viruses</taxon>
        <taxon>Duplodnaviria</taxon>
        <taxon>Heunggongvirae</taxon>
        <taxon>Uroviricota</taxon>
        <taxon>Caudoviricetes</taxon>
    </lineage>
</organism>
<dbReference type="Pfam" id="PF20612">
    <property type="entry name" value="SHOCT_2"/>
    <property type="match status" value="1"/>
</dbReference>
<accession>A0A8S5TV12</accession>
<proteinExistence type="predicted"/>
<evidence type="ECO:0000259" key="1">
    <source>
        <dbReference type="Pfam" id="PF20612"/>
    </source>
</evidence>
<protein>
    <recommendedName>
        <fullName evidence="1">SHOCT-like domain-containing protein</fullName>
    </recommendedName>
</protein>
<feature type="domain" description="SHOCT-like" evidence="1">
    <location>
        <begin position="20"/>
        <end position="68"/>
    </location>
</feature>
<sequence>MKITQIADSNITAYDLPKPSEEEMQNEYNYIFAEQLTQKLLEKGLVSDDEFEKIMAKNRRSFQPFLSRIKP</sequence>
<name>A0A8S5TV12_9CAUD</name>
<reference evidence="2" key="1">
    <citation type="journal article" date="2021" name="Proc. Natl. Acad. Sci. U.S.A.">
        <title>A Catalog of Tens of Thousands of Viruses from Human Metagenomes Reveals Hidden Associations with Chronic Diseases.</title>
        <authorList>
            <person name="Tisza M.J."/>
            <person name="Buck C.B."/>
        </authorList>
    </citation>
    <scope>NUCLEOTIDE SEQUENCE</scope>
    <source>
        <strain evidence="2">Ctr0c13</strain>
    </source>
</reference>
<dbReference type="EMBL" id="BK015935">
    <property type="protein sequence ID" value="DAF86035.1"/>
    <property type="molecule type" value="Genomic_DNA"/>
</dbReference>
<evidence type="ECO:0000313" key="2">
    <source>
        <dbReference type="EMBL" id="DAF86035.1"/>
    </source>
</evidence>
<dbReference type="InterPro" id="IPR046749">
    <property type="entry name" value="SHOCT_2"/>
</dbReference>